<organism evidence="1 2">
    <name type="scientific">Nocardioides plantarum</name>
    <dbReference type="NCBI Taxonomy" id="29299"/>
    <lineage>
        <taxon>Bacteria</taxon>
        <taxon>Bacillati</taxon>
        <taxon>Actinomycetota</taxon>
        <taxon>Actinomycetes</taxon>
        <taxon>Propionibacteriales</taxon>
        <taxon>Nocardioidaceae</taxon>
        <taxon>Nocardioides</taxon>
    </lineage>
</organism>
<accession>A0ABV5K7B0</accession>
<dbReference type="EMBL" id="JBHMDG010000002">
    <property type="protein sequence ID" value="MFB9311760.1"/>
    <property type="molecule type" value="Genomic_DNA"/>
</dbReference>
<sequence length="87" mass="9595">MNSHSHADTTTALVPRLAGLTDELRERRRNRAARVAMRRELATYSTPAEVRDLLGALPERDDAAAEEIRSILDTSVASRPEMSHLAG</sequence>
<reference evidence="1 2" key="1">
    <citation type="submission" date="2024-09" db="EMBL/GenBank/DDBJ databases">
        <authorList>
            <person name="Sun Q."/>
            <person name="Mori K."/>
        </authorList>
    </citation>
    <scope>NUCLEOTIDE SEQUENCE [LARGE SCALE GENOMIC DNA]</scope>
    <source>
        <strain evidence="1 2">JCM 9626</strain>
    </source>
</reference>
<proteinExistence type="predicted"/>
<keyword evidence="2" id="KW-1185">Reference proteome</keyword>
<comment type="caution">
    <text evidence="1">The sequence shown here is derived from an EMBL/GenBank/DDBJ whole genome shotgun (WGS) entry which is preliminary data.</text>
</comment>
<name>A0ABV5K7B0_9ACTN</name>
<protein>
    <submittedName>
        <fullName evidence="1">Uncharacterized protein</fullName>
    </submittedName>
</protein>
<gene>
    <name evidence="1" type="ORF">ACFFRI_01785</name>
</gene>
<dbReference type="Proteomes" id="UP001589750">
    <property type="component" value="Unassembled WGS sequence"/>
</dbReference>
<dbReference type="RefSeq" id="WP_140011011.1">
    <property type="nucleotide sequence ID" value="NZ_JBHMDG010000002.1"/>
</dbReference>
<evidence type="ECO:0000313" key="2">
    <source>
        <dbReference type="Proteomes" id="UP001589750"/>
    </source>
</evidence>
<evidence type="ECO:0000313" key="1">
    <source>
        <dbReference type="EMBL" id="MFB9311760.1"/>
    </source>
</evidence>